<feature type="domain" description="Carrier" evidence="3">
    <location>
        <begin position="29"/>
        <end position="104"/>
    </location>
</feature>
<protein>
    <submittedName>
        <fullName evidence="4">Linear gramicidin synthase subunit D</fullName>
    </submittedName>
</protein>
<evidence type="ECO:0000313" key="5">
    <source>
        <dbReference type="Proteomes" id="UP000824681"/>
    </source>
</evidence>
<dbReference type="InterPro" id="IPR009081">
    <property type="entry name" value="PP-bd_ACP"/>
</dbReference>
<dbReference type="Pfam" id="PF00550">
    <property type="entry name" value="PP-binding"/>
    <property type="match status" value="1"/>
</dbReference>
<dbReference type="PROSITE" id="PS50075">
    <property type="entry name" value="CARRIER"/>
    <property type="match status" value="1"/>
</dbReference>
<accession>A0ABX8U0U4</accession>
<dbReference type="Gene3D" id="3.30.559.30">
    <property type="entry name" value="Nonribosomal peptide synthetase, condensation domain"/>
    <property type="match status" value="1"/>
</dbReference>
<evidence type="ECO:0000256" key="1">
    <source>
        <dbReference type="ARBA" id="ARBA00001957"/>
    </source>
</evidence>
<dbReference type="InterPro" id="IPR023213">
    <property type="entry name" value="CAT-like_dom_sf"/>
</dbReference>
<dbReference type="InterPro" id="IPR001242">
    <property type="entry name" value="Condensation_dom"/>
</dbReference>
<feature type="region of interest" description="Disordered" evidence="2">
    <location>
        <begin position="1"/>
        <end position="20"/>
    </location>
</feature>
<dbReference type="Gene3D" id="3.30.559.10">
    <property type="entry name" value="Chloramphenicol acetyltransferase-like domain"/>
    <property type="match status" value="1"/>
</dbReference>
<organism evidence="4 5">
    <name type="scientific">Nonomuraea coxensis DSM 45129</name>
    <dbReference type="NCBI Taxonomy" id="1122611"/>
    <lineage>
        <taxon>Bacteria</taxon>
        <taxon>Bacillati</taxon>
        <taxon>Actinomycetota</taxon>
        <taxon>Actinomycetes</taxon>
        <taxon>Streptosporangiales</taxon>
        <taxon>Streptosporangiaceae</taxon>
        <taxon>Nonomuraea</taxon>
    </lineage>
</organism>
<dbReference type="Proteomes" id="UP000824681">
    <property type="component" value="Chromosome"/>
</dbReference>
<evidence type="ECO:0000313" key="4">
    <source>
        <dbReference type="EMBL" id="QYC40349.1"/>
    </source>
</evidence>
<evidence type="ECO:0000259" key="3">
    <source>
        <dbReference type="PROSITE" id="PS50075"/>
    </source>
</evidence>
<proteinExistence type="predicted"/>
<dbReference type="PANTHER" id="PTHR45527:SF1">
    <property type="entry name" value="FATTY ACID SYNTHASE"/>
    <property type="match status" value="1"/>
</dbReference>
<dbReference type="SUPFAM" id="SSF52777">
    <property type="entry name" value="CoA-dependent acyltransferases"/>
    <property type="match status" value="2"/>
</dbReference>
<gene>
    <name evidence="4" type="primary">lgrD6</name>
    <name evidence="4" type="ORF">Nocox_13660</name>
</gene>
<dbReference type="SUPFAM" id="SSF47336">
    <property type="entry name" value="ACP-like"/>
    <property type="match status" value="1"/>
</dbReference>
<evidence type="ECO:0000256" key="2">
    <source>
        <dbReference type="SAM" id="MobiDB-lite"/>
    </source>
</evidence>
<comment type="cofactor">
    <cofactor evidence="1">
        <name>pantetheine 4'-phosphate</name>
        <dbReference type="ChEBI" id="CHEBI:47942"/>
    </cofactor>
</comment>
<dbReference type="Gene3D" id="1.10.1200.10">
    <property type="entry name" value="ACP-like"/>
    <property type="match status" value="1"/>
</dbReference>
<reference evidence="4 5" key="1">
    <citation type="journal article" date="2021" name="ACS Chem. Biol.">
        <title>Genomic-Led Discovery of a Novel Glycopeptide Antibiotic by Nonomuraea coxensis DSM 45129.</title>
        <authorList>
            <person name="Yushchuk O."/>
            <person name="Vior N.M."/>
            <person name="Andreo-Vidal A."/>
            <person name="Berini F."/>
            <person name="Ruckert C."/>
            <person name="Busche T."/>
            <person name="Binda E."/>
            <person name="Kalinowski J."/>
            <person name="Truman A.W."/>
            <person name="Marinelli F."/>
        </authorList>
    </citation>
    <scope>NUCLEOTIDE SEQUENCE [LARGE SCALE GENOMIC DNA]</scope>
    <source>
        <strain evidence="4 5">DSM 45129</strain>
    </source>
</reference>
<dbReference type="EMBL" id="CP068985">
    <property type="protein sequence ID" value="QYC40349.1"/>
    <property type="molecule type" value="Genomic_DNA"/>
</dbReference>
<dbReference type="PANTHER" id="PTHR45527">
    <property type="entry name" value="NONRIBOSOMAL PEPTIDE SYNTHETASE"/>
    <property type="match status" value="1"/>
</dbReference>
<keyword evidence="5" id="KW-1185">Reference proteome</keyword>
<sequence length="554" mass="60961">MTAPATPLGWGSEDRTGDGARLGEAMTAPVASPTLDALGGIWREVLRLSRVSPEDNFFALGGDSFRATRLAALVGERFGVAATAALAFDRPELAGQARWIDGARAGDAPLTPLPQAPPSAVPLSTQQEDFLYWMFEPRLHGSQDVRDIGSCCTAIRIRDELDVPLLTRALNALVARHEALRTVVRPDGTVEIVADRPPQVAEERAADEAEAGRIVWHERMRLDDVIAGPLVRALVVHIGQDDDADDHVLVLAVHHFAFDGFSFGVLLRELALLYSALSTGHPDPLRPLPITYTDYCRFAREQWPVNQPYWDRVLEGAPTDLSPFPGRRETSRFSRRRHAFEVEPALRDRLAEIARERGATTFMAVAACWTWLLAEWTGRTDIVVMSPVPGRTLPEHETLVGCLVQSLILRFDVSGRPGYAELLDRVRDVAVGAVAHQLHAYQDARLRVPFPSRIHYESFGAPHFPGLASEPFPFPREQEALEWSANPGELDLSAPELIVEEQRDGSMHCAVVYNHHGYDPETAAALADAFLRLARAAAGRPDQVLPPLAVRHAG</sequence>
<name>A0ABX8U0U4_9ACTN</name>
<dbReference type="Pfam" id="PF00668">
    <property type="entry name" value="Condensation"/>
    <property type="match status" value="1"/>
</dbReference>
<dbReference type="InterPro" id="IPR036736">
    <property type="entry name" value="ACP-like_sf"/>
</dbReference>